<protein>
    <submittedName>
        <fullName evidence="1">Uncharacterized protein</fullName>
    </submittedName>
</protein>
<dbReference type="AlphaFoldDB" id="A0A093GKW3"/>
<dbReference type="EMBL" id="KL216487">
    <property type="protein sequence ID" value="KFV69868.1"/>
    <property type="molecule type" value="Genomic_DNA"/>
</dbReference>
<name>A0A093GKW3_DRYPU</name>
<gene>
    <name evidence="1" type="ORF">N307_00230</name>
</gene>
<proteinExistence type="predicted"/>
<organism evidence="1 2">
    <name type="scientific">Dryobates pubescens</name>
    <name type="common">Downy woodpecker</name>
    <name type="synonym">Picoides pubescens</name>
    <dbReference type="NCBI Taxonomy" id="118200"/>
    <lineage>
        <taxon>Eukaryota</taxon>
        <taxon>Metazoa</taxon>
        <taxon>Chordata</taxon>
        <taxon>Craniata</taxon>
        <taxon>Vertebrata</taxon>
        <taxon>Euteleostomi</taxon>
        <taxon>Archelosauria</taxon>
        <taxon>Archosauria</taxon>
        <taxon>Dinosauria</taxon>
        <taxon>Saurischia</taxon>
        <taxon>Theropoda</taxon>
        <taxon>Coelurosauria</taxon>
        <taxon>Aves</taxon>
        <taxon>Neognathae</taxon>
        <taxon>Neoaves</taxon>
        <taxon>Telluraves</taxon>
        <taxon>Coraciimorphae</taxon>
        <taxon>Piciformes</taxon>
        <taxon>Picidae</taxon>
        <taxon>Dryobates</taxon>
    </lineage>
</organism>
<dbReference type="Gene3D" id="1.10.287.210">
    <property type="match status" value="1"/>
</dbReference>
<dbReference type="SUPFAM" id="SSF58069">
    <property type="entry name" value="Virus ectodomain"/>
    <property type="match status" value="1"/>
</dbReference>
<accession>A0A093GKW3</accession>
<sequence>MDSNCGDDIALWNKGGIVAANIFNPRVAAAKALIRLNRMSCCLGTQNNTTSEILRDLATEHQSIRHATLQNRATINFLLLVHGHGWEDIDGMCCMNLTEKSIHQQIKTLMDRTANIQQDQTIFGLEKILDGWSLSGWIKSLIKTRLLILLIAFVILLI</sequence>
<keyword evidence="2" id="KW-1185">Reference proteome</keyword>
<dbReference type="Proteomes" id="UP000053875">
    <property type="component" value="Unassembled WGS sequence"/>
</dbReference>
<feature type="non-terminal residue" evidence="1">
    <location>
        <position position="158"/>
    </location>
</feature>
<evidence type="ECO:0000313" key="2">
    <source>
        <dbReference type="Proteomes" id="UP000053875"/>
    </source>
</evidence>
<reference evidence="1 2" key="1">
    <citation type="submission" date="2014-04" db="EMBL/GenBank/DDBJ databases">
        <title>Genome evolution of avian class.</title>
        <authorList>
            <person name="Zhang G."/>
            <person name="Li C."/>
        </authorList>
    </citation>
    <scope>NUCLEOTIDE SEQUENCE [LARGE SCALE GENOMIC DNA]</scope>
    <source>
        <strain evidence="1">BGI_N307</strain>
    </source>
</reference>
<evidence type="ECO:0000313" key="1">
    <source>
        <dbReference type="EMBL" id="KFV69868.1"/>
    </source>
</evidence>